<dbReference type="InterPro" id="IPR010534">
    <property type="entry name" value="Phage_933W_GpQ"/>
</dbReference>
<gene>
    <name evidence="5" type="ORF">OLW01_11370</name>
</gene>
<keyword evidence="6" id="KW-1185">Reference proteome</keyword>
<evidence type="ECO:0000256" key="2">
    <source>
        <dbReference type="ARBA" id="ARBA00023015"/>
    </source>
</evidence>
<protein>
    <submittedName>
        <fullName evidence="5">Antiterminator Q family protein</fullName>
    </submittedName>
</protein>
<evidence type="ECO:0000313" key="6">
    <source>
        <dbReference type="Proteomes" id="UP001163726"/>
    </source>
</evidence>
<keyword evidence="2" id="KW-0805">Transcription regulation</keyword>
<name>A0ABY7AJP6_9ALTE</name>
<evidence type="ECO:0000256" key="4">
    <source>
        <dbReference type="ARBA" id="ARBA00023163"/>
    </source>
</evidence>
<evidence type="ECO:0000256" key="3">
    <source>
        <dbReference type="ARBA" id="ARBA00023125"/>
    </source>
</evidence>
<comment type="similarity">
    <text evidence="1">Belongs to the phage antitermination Q type 1 family.</text>
</comment>
<dbReference type="InterPro" id="IPR036388">
    <property type="entry name" value="WH-like_DNA-bd_sf"/>
</dbReference>
<keyword evidence="4" id="KW-0804">Transcription</keyword>
<dbReference type="RefSeq" id="WP_268074033.1">
    <property type="nucleotide sequence ID" value="NZ_CP109965.1"/>
</dbReference>
<dbReference type="Gene3D" id="1.10.10.10">
    <property type="entry name" value="Winged helix-like DNA-binding domain superfamily/Winged helix DNA-binding domain"/>
    <property type="match status" value="1"/>
</dbReference>
<proteinExistence type="inferred from homology"/>
<sequence>MSFVYTERLLDAWGSWSKTKNNLGYSSVMGAIADMAQPATRKIKRTFYITDDLGLAVDRAVTVLEQRNEQLAQTIKLYYLAGLSFESLSKQINVGREKASKMLKEAVSWLDAFLLCLGIAK</sequence>
<dbReference type="EMBL" id="CP109965">
    <property type="protein sequence ID" value="WAJ69749.1"/>
    <property type="molecule type" value="Genomic_DNA"/>
</dbReference>
<keyword evidence="3" id="KW-0238">DNA-binding</keyword>
<evidence type="ECO:0000313" key="5">
    <source>
        <dbReference type="EMBL" id="WAJ69749.1"/>
    </source>
</evidence>
<accession>A0ABY7AJP6</accession>
<dbReference type="Proteomes" id="UP001163726">
    <property type="component" value="Chromosome"/>
</dbReference>
<dbReference type="Pfam" id="PF06530">
    <property type="entry name" value="Phage_antitermQ"/>
    <property type="match status" value="1"/>
</dbReference>
<organism evidence="5 6">
    <name type="scientific">Catenovulum adriaticum</name>
    <dbReference type="NCBI Taxonomy" id="2984846"/>
    <lineage>
        <taxon>Bacteria</taxon>
        <taxon>Pseudomonadati</taxon>
        <taxon>Pseudomonadota</taxon>
        <taxon>Gammaproteobacteria</taxon>
        <taxon>Alteromonadales</taxon>
        <taxon>Alteromonadaceae</taxon>
        <taxon>Catenovulum</taxon>
    </lineage>
</organism>
<reference evidence="5" key="1">
    <citation type="submission" date="2022-10" db="EMBL/GenBank/DDBJ databases">
        <title>Catenovulum adriacola sp. nov. isolated in the Harbour of Susak.</title>
        <authorList>
            <person name="Schoch T."/>
            <person name="Reich S.J."/>
            <person name="Stoeferle S."/>
            <person name="Flaiz M."/>
            <person name="Kazda M."/>
            <person name="Riedel C.U."/>
            <person name="Duerre P."/>
        </authorList>
    </citation>
    <scope>NUCLEOTIDE SEQUENCE</scope>
    <source>
        <strain evidence="5">TS8</strain>
    </source>
</reference>
<evidence type="ECO:0000256" key="1">
    <source>
        <dbReference type="ARBA" id="ARBA00010234"/>
    </source>
</evidence>